<feature type="domain" description="PBP" evidence="6">
    <location>
        <begin position="45"/>
        <end position="342"/>
    </location>
</feature>
<dbReference type="KEGG" id="bpsp:AH67_01870"/>
<proteinExistence type="inferred from homology"/>
<dbReference type="PANTHER" id="PTHR42996:SF1">
    <property type="entry name" value="PHOSPHATE-BINDING PROTEIN PSTS"/>
    <property type="match status" value="1"/>
</dbReference>
<dbReference type="GO" id="GO:0042301">
    <property type="term" value="F:phosphate ion binding"/>
    <property type="evidence" value="ECO:0007669"/>
    <property type="project" value="InterPro"/>
</dbReference>
<keyword evidence="2 4" id="KW-0813">Transport</keyword>
<evidence type="ECO:0000313" key="7">
    <source>
        <dbReference type="EMBL" id="AIZ15838.1"/>
    </source>
</evidence>
<dbReference type="PIRSF" id="PIRSF002756">
    <property type="entry name" value="PstS"/>
    <property type="match status" value="1"/>
</dbReference>
<protein>
    <recommendedName>
        <fullName evidence="4">Phosphate-binding protein</fullName>
    </recommendedName>
</protein>
<evidence type="ECO:0000256" key="3">
    <source>
        <dbReference type="ARBA" id="ARBA00022592"/>
    </source>
</evidence>
<keyword evidence="3 4" id="KW-0592">Phosphate transport</keyword>
<evidence type="ECO:0000256" key="2">
    <source>
        <dbReference type="ARBA" id="ARBA00022448"/>
    </source>
</evidence>
<dbReference type="NCBIfam" id="TIGR00975">
    <property type="entry name" value="3a0107s03"/>
    <property type="match status" value="1"/>
</dbReference>
<evidence type="ECO:0000256" key="4">
    <source>
        <dbReference type="PIRNR" id="PIRNR002756"/>
    </source>
</evidence>
<dbReference type="InterPro" id="IPR005673">
    <property type="entry name" value="ABC_phos-bd_PstS"/>
</dbReference>
<dbReference type="CDD" id="cd13565">
    <property type="entry name" value="PBP2_PstS"/>
    <property type="match status" value="1"/>
</dbReference>
<dbReference type="Pfam" id="PF12849">
    <property type="entry name" value="PBP_like_2"/>
    <property type="match status" value="1"/>
</dbReference>
<dbReference type="Gene3D" id="3.40.190.10">
    <property type="entry name" value="Periplasmic binding protein-like II"/>
    <property type="match status" value="2"/>
</dbReference>
<evidence type="ECO:0000259" key="6">
    <source>
        <dbReference type="Pfam" id="PF12849"/>
    </source>
</evidence>
<sequence length="374" mass="38298">MNNHMVTRSLAAVCGVGLLASLAACGDNTAAPESTSATKDGVASLTGEYAGAGASSQQTAVEAWIEGFRSQAPNATVAYNPSGSGAGVSTFLTGSTVWAGSDKALSAEEIEQSKSVCASGTAFDVPVYVSPIAVAFNLDGISTAGKHVNMDAATIAKVFNGEITRWNDPAITDQNPGLDLPNLTITVVHRSDKSGTTLNFVSYLKDVAPSAWPHDLSENWPNEVGQGAKGTSGVVSTIKQANGTIGYADFSQVGDLGTVAVKVGDDYTPISADAASKVIADSPVDTSVDGDNRIVIDINHKTAATGAYPIVLVSYDIVCPAYKESNDATFAKAWLTYVTSAEGQKAAQDAAGTAPLPSNLTGKITASIDQIKVG</sequence>
<evidence type="ECO:0000256" key="1">
    <source>
        <dbReference type="ARBA" id="ARBA00008725"/>
    </source>
</evidence>
<evidence type="ECO:0000313" key="8">
    <source>
        <dbReference type="Proteomes" id="UP000030636"/>
    </source>
</evidence>
<reference evidence="7 8" key="1">
    <citation type="journal article" date="2015" name="Genome Announc.">
        <title>Bifidobacterium pseudolongum Strain PV8-2, Isolated from a Stool Sample of an Anemic Kenyan Infant.</title>
        <authorList>
            <person name="Vazquez-Gutierrez P."/>
            <person name="Lacroix C."/>
            <person name="Chassard C."/>
            <person name="Klumpp J."/>
            <person name="Stevens M.J."/>
            <person name="Jans C."/>
        </authorList>
    </citation>
    <scope>NUCLEOTIDE SEQUENCE [LARGE SCALE GENOMIC DNA]</scope>
    <source>
        <strain evidence="7 8">PV8-2</strain>
    </source>
</reference>
<dbReference type="STRING" id="1447715.AH67_01870"/>
<dbReference type="PANTHER" id="PTHR42996">
    <property type="entry name" value="PHOSPHATE-BINDING PROTEIN PSTS"/>
    <property type="match status" value="1"/>
</dbReference>
<feature type="signal peptide" evidence="5">
    <location>
        <begin position="1"/>
        <end position="26"/>
    </location>
</feature>
<dbReference type="EMBL" id="CP007457">
    <property type="protein sequence ID" value="AIZ15838.1"/>
    <property type="molecule type" value="Genomic_DNA"/>
</dbReference>
<dbReference type="AlphaFoldDB" id="A0A0A7I6G5"/>
<organism evidence="7 8">
    <name type="scientific">Bifidobacterium pseudolongum PV8-2</name>
    <dbReference type="NCBI Taxonomy" id="1447715"/>
    <lineage>
        <taxon>Bacteria</taxon>
        <taxon>Bacillati</taxon>
        <taxon>Actinomycetota</taxon>
        <taxon>Actinomycetes</taxon>
        <taxon>Bifidobacteriales</taxon>
        <taxon>Bifidobacteriaceae</taxon>
        <taxon>Bifidobacterium</taxon>
    </lineage>
</organism>
<feature type="chain" id="PRO_5038596690" description="Phosphate-binding protein" evidence="5">
    <location>
        <begin position="27"/>
        <end position="374"/>
    </location>
</feature>
<dbReference type="Proteomes" id="UP000030636">
    <property type="component" value="Chromosome"/>
</dbReference>
<gene>
    <name evidence="7" type="ORF">AH67_01870</name>
</gene>
<dbReference type="InterPro" id="IPR024370">
    <property type="entry name" value="PBP_domain"/>
</dbReference>
<dbReference type="GO" id="GO:0043190">
    <property type="term" value="C:ATP-binding cassette (ABC) transporter complex"/>
    <property type="evidence" value="ECO:0007669"/>
    <property type="project" value="InterPro"/>
</dbReference>
<dbReference type="InterPro" id="IPR050962">
    <property type="entry name" value="Phosphate-bind_PstS"/>
</dbReference>
<comment type="similarity">
    <text evidence="1 4">Belongs to the PstS family.</text>
</comment>
<accession>A0A0A7I6G5</accession>
<dbReference type="HOGENOM" id="CLU_034528_0_0_11"/>
<keyword evidence="8" id="KW-1185">Reference proteome</keyword>
<keyword evidence="5" id="KW-0732">Signal</keyword>
<dbReference type="RefSeq" id="WP_039171177.1">
    <property type="nucleotide sequence ID" value="NZ_CP007457.1"/>
</dbReference>
<dbReference type="SUPFAM" id="SSF53850">
    <property type="entry name" value="Periplasmic binding protein-like II"/>
    <property type="match status" value="1"/>
</dbReference>
<dbReference type="GO" id="GO:0035435">
    <property type="term" value="P:phosphate ion transmembrane transport"/>
    <property type="evidence" value="ECO:0007669"/>
    <property type="project" value="InterPro"/>
</dbReference>
<dbReference type="OrthoDB" id="9801510at2"/>
<name>A0A0A7I6G5_9BIFI</name>
<evidence type="ECO:0000256" key="5">
    <source>
        <dbReference type="SAM" id="SignalP"/>
    </source>
</evidence>